<accession>A0ABT8J2R5</accession>
<dbReference type="EMBL" id="JAROCB010000006">
    <property type="protein sequence ID" value="MDN4599376.1"/>
    <property type="molecule type" value="Genomic_DNA"/>
</dbReference>
<keyword evidence="1" id="KW-0812">Transmembrane</keyword>
<evidence type="ECO:0000313" key="3">
    <source>
        <dbReference type="Proteomes" id="UP001174210"/>
    </source>
</evidence>
<comment type="caution">
    <text evidence="2">The sequence shown here is derived from an EMBL/GenBank/DDBJ whole genome shotgun (WGS) entry which is preliminary data.</text>
</comment>
<feature type="transmembrane region" description="Helical" evidence="1">
    <location>
        <begin position="98"/>
        <end position="120"/>
    </location>
</feature>
<proteinExistence type="predicted"/>
<reference evidence="2" key="1">
    <citation type="submission" date="2023-03" db="EMBL/GenBank/DDBJ databases">
        <title>MT1 and MT2 Draft Genomes of Novel Species.</title>
        <authorList>
            <person name="Venkateswaran K."/>
        </authorList>
    </citation>
    <scope>NUCLEOTIDE SEQUENCE</scope>
    <source>
        <strain evidence="2">F6_8S_P_1A</strain>
    </source>
</reference>
<dbReference type="Proteomes" id="UP001174210">
    <property type="component" value="Unassembled WGS sequence"/>
</dbReference>
<keyword evidence="1" id="KW-1133">Transmembrane helix</keyword>
<sequence length="269" mass="29330">MSEIGSTSPPVPVRDRASRRRVNRITIDAYLLAAQKECERKARKTGGRLRDVSRLDRALITPSTVISTWIASTQGVLYLLRSGEATVQIRRRHQLVAVALRFVLPLLVPGLVLDALMFVAPSTYALLTVLLLIYGLAVLLAMAAVIACTLVRVLWMRQLRPKRARATFRTERPTWVVTDLASVQKGPAIALADEVIATINGVVPAGAKVGVKARDKALFRIYARYLTPVDGSANLALTGIAPLLLPSDEDLVTSDSPVSSTSSELERRK</sequence>
<evidence type="ECO:0000313" key="2">
    <source>
        <dbReference type="EMBL" id="MDN4599376.1"/>
    </source>
</evidence>
<organism evidence="2 3">
    <name type="scientific">Leifsonia virtsii</name>
    <dbReference type="NCBI Taxonomy" id="3035915"/>
    <lineage>
        <taxon>Bacteria</taxon>
        <taxon>Bacillati</taxon>
        <taxon>Actinomycetota</taxon>
        <taxon>Actinomycetes</taxon>
        <taxon>Micrococcales</taxon>
        <taxon>Microbacteriaceae</taxon>
        <taxon>Leifsonia</taxon>
    </lineage>
</organism>
<feature type="transmembrane region" description="Helical" evidence="1">
    <location>
        <begin position="126"/>
        <end position="155"/>
    </location>
</feature>
<keyword evidence="3" id="KW-1185">Reference proteome</keyword>
<name>A0ABT8J2R5_9MICO</name>
<keyword evidence="1" id="KW-0472">Membrane</keyword>
<evidence type="ECO:0000256" key="1">
    <source>
        <dbReference type="SAM" id="Phobius"/>
    </source>
</evidence>
<gene>
    <name evidence="2" type="ORF">P5G59_19665</name>
</gene>
<dbReference type="RefSeq" id="WP_301220715.1">
    <property type="nucleotide sequence ID" value="NZ_JAROCB010000006.1"/>
</dbReference>
<protein>
    <submittedName>
        <fullName evidence="2">Uncharacterized protein</fullName>
    </submittedName>
</protein>